<accession>S2E443</accession>
<dbReference type="STRING" id="1189612.A33Q_0709"/>
<dbReference type="AlphaFoldDB" id="S2E443"/>
<sequence>MGGNMKELTNSDLISINGGADGDFAELHGFVVGAGFKAALDGVFVYQWYKKLKENGWI</sequence>
<dbReference type="Proteomes" id="UP000006073">
    <property type="component" value="Unassembled WGS sequence"/>
</dbReference>
<evidence type="ECO:0000313" key="1">
    <source>
        <dbReference type="EMBL" id="EOZ99331.1"/>
    </source>
</evidence>
<comment type="caution">
    <text evidence="1">The sequence shown here is derived from an EMBL/GenBank/DDBJ whole genome shotgun (WGS) entry which is preliminary data.</text>
</comment>
<organism evidence="1 2">
    <name type="scientific">Indibacter alkaliphilus (strain CCUG 57479 / KCTC 22604 / LW1)</name>
    <dbReference type="NCBI Taxonomy" id="1189612"/>
    <lineage>
        <taxon>Bacteria</taxon>
        <taxon>Pseudomonadati</taxon>
        <taxon>Bacteroidota</taxon>
        <taxon>Cytophagia</taxon>
        <taxon>Cytophagales</taxon>
        <taxon>Cyclobacteriaceae</taxon>
    </lineage>
</organism>
<keyword evidence="2" id="KW-1185">Reference proteome</keyword>
<reference evidence="1 2" key="1">
    <citation type="journal article" date="2013" name="Genome Announc.">
        <title>Draft Genome Sequence of Indibacter alkaliphilus Strain LW1T, Isolated from Lonar Lake, a Haloalkaline Lake in the Buldana District of Maharashtra, India.</title>
        <authorList>
            <person name="Singh A."/>
            <person name="Kumar Jangir P."/>
            <person name="Sharma R."/>
            <person name="Singh A."/>
            <person name="Kumar Pinnaka A."/>
            <person name="Shivaji S."/>
        </authorList>
    </citation>
    <scope>NUCLEOTIDE SEQUENCE [LARGE SCALE GENOMIC DNA]</scope>
    <source>
        <strain evidence="2">CCUG 57479 / KCTC 22604 / LW1</strain>
    </source>
</reference>
<dbReference type="EMBL" id="ALWO02000014">
    <property type="protein sequence ID" value="EOZ99331.1"/>
    <property type="molecule type" value="Genomic_DNA"/>
</dbReference>
<name>S2E443_INDAL</name>
<protein>
    <submittedName>
        <fullName evidence="1">Uncharacterized protein</fullName>
    </submittedName>
</protein>
<gene>
    <name evidence="1" type="ORF">A33Q_0709</name>
</gene>
<proteinExistence type="predicted"/>
<evidence type="ECO:0000313" key="2">
    <source>
        <dbReference type="Proteomes" id="UP000006073"/>
    </source>
</evidence>